<dbReference type="AlphaFoldDB" id="A0A286UIN0"/>
<dbReference type="InParanoid" id="A0A286UIN0"/>
<dbReference type="PROSITE" id="PS00059">
    <property type="entry name" value="ADH_ZINC"/>
    <property type="match status" value="1"/>
</dbReference>
<dbReference type="InterPro" id="IPR013154">
    <property type="entry name" value="ADH-like_N"/>
</dbReference>
<dbReference type="InterPro" id="IPR020843">
    <property type="entry name" value="ER"/>
</dbReference>
<evidence type="ECO:0000313" key="8">
    <source>
        <dbReference type="EMBL" id="PAV19473.1"/>
    </source>
</evidence>
<dbReference type="InterPro" id="IPR011032">
    <property type="entry name" value="GroES-like_sf"/>
</dbReference>
<comment type="cofactor">
    <cofactor evidence="1 6">
        <name>Zn(2+)</name>
        <dbReference type="ChEBI" id="CHEBI:29105"/>
    </cofactor>
</comment>
<evidence type="ECO:0000256" key="3">
    <source>
        <dbReference type="ARBA" id="ARBA00022723"/>
    </source>
</evidence>
<dbReference type="GO" id="GO:0008270">
    <property type="term" value="F:zinc ion binding"/>
    <property type="evidence" value="ECO:0007669"/>
    <property type="project" value="InterPro"/>
</dbReference>
<dbReference type="STRING" id="2282107.A0A286UIN0"/>
<dbReference type="Gene3D" id="3.40.50.720">
    <property type="entry name" value="NAD(P)-binding Rossmann-like Domain"/>
    <property type="match status" value="1"/>
</dbReference>
<dbReference type="InterPro" id="IPR002328">
    <property type="entry name" value="ADH_Zn_CS"/>
</dbReference>
<dbReference type="PANTHER" id="PTHR42940:SF8">
    <property type="entry name" value="VACUOLAR PROTEIN SORTING-ASSOCIATED PROTEIN 11"/>
    <property type="match status" value="1"/>
</dbReference>
<comment type="caution">
    <text evidence="8">The sequence shown here is derived from an EMBL/GenBank/DDBJ whole genome shotgun (WGS) entry which is preliminary data.</text>
</comment>
<protein>
    <submittedName>
        <fullName evidence="8">Alcohol dehydrogenase I</fullName>
    </submittedName>
</protein>
<dbReference type="SUPFAM" id="SSF50129">
    <property type="entry name" value="GroES-like"/>
    <property type="match status" value="1"/>
</dbReference>
<keyword evidence="3 6" id="KW-0479">Metal-binding</keyword>
<evidence type="ECO:0000256" key="1">
    <source>
        <dbReference type="ARBA" id="ARBA00001947"/>
    </source>
</evidence>
<evidence type="ECO:0000259" key="7">
    <source>
        <dbReference type="SMART" id="SM00829"/>
    </source>
</evidence>
<evidence type="ECO:0000256" key="6">
    <source>
        <dbReference type="RuleBase" id="RU361277"/>
    </source>
</evidence>
<dbReference type="GO" id="GO:0004022">
    <property type="term" value="F:alcohol dehydrogenase (NAD+) activity"/>
    <property type="evidence" value="ECO:0007669"/>
    <property type="project" value="TreeGrafter"/>
</dbReference>
<dbReference type="Proteomes" id="UP000217199">
    <property type="component" value="Unassembled WGS sequence"/>
</dbReference>
<dbReference type="GO" id="GO:0005737">
    <property type="term" value="C:cytoplasm"/>
    <property type="evidence" value="ECO:0007669"/>
    <property type="project" value="TreeGrafter"/>
</dbReference>
<accession>A0A286UIN0</accession>
<comment type="similarity">
    <text evidence="2 6">Belongs to the zinc-containing alcohol dehydrogenase family.</text>
</comment>
<dbReference type="SUPFAM" id="SSF51735">
    <property type="entry name" value="NAD(P)-binding Rossmann-fold domains"/>
    <property type="match status" value="1"/>
</dbReference>
<evidence type="ECO:0000256" key="4">
    <source>
        <dbReference type="ARBA" id="ARBA00022833"/>
    </source>
</evidence>
<name>A0A286UIN0_9AGAM</name>
<evidence type="ECO:0000256" key="2">
    <source>
        <dbReference type="ARBA" id="ARBA00008072"/>
    </source>
</evidence>
<dbReference type="PANTHER" id="PTHR42940">
    <property type="entry name" value="ALCOHOL DEHYDROGENASE 1-RELATED"/>
    <property type="match status" value="1"/>
</dbReference>
<gene>
    <name evidence="8" type="ORF">PNOK_0440700</name>
</gene>
<keyword evidence="9" id="KW-1185">Reference proteome</keyword>
<dbReference type="Gene3D" id="3.90.180.10">
    <property type="entry name" value="Medium-chain alcohol dehydrogenases, catalytic domain"/>
    <property type="match status" value="1"/>
</dbReference>
<reference evidence="8 9" key="1">
    <citation type="journal article" date="2017" name="Mol. Ecol.">
        <title>Comparative and population genomic landscape of Phellinus noxius: A hypervariable fungus causing root rot in trees.</title>
        <authorList>
            <person name="Chung C.L."/>
            <person name="Lee T.J."/>
            <person name="Akiba M."/>
            <person name="Lee H.H."/>
            <person name="Kuo T.H."/>
            <person name="Liu D."/>
            <person name="Ke H.M."/>
            <person name="Yokoi T."/>
            <person name="Roa M.B."/>
            <person name="Lu M.J."/>
            <person name="Chang Y.Y."/>
            <person name="Ann P.J."/>
            <person name="Tsai J.N."/>
            <person name="Chen C.Y."/>
            <person name="Tzean S.S."/>
            <person name="Ota Y."/>
            <person name="Hattori T."/>
            <person name="Sahashi N."/>
            <person name="Liou R.F."/>
            <person name="Kikuchi T."/>
            <person name="Tsai I.J."/>
        </authorList>
    </citation>
    <scope>NUCLEOTIDE SEQUENCE [LARGE SCALE GENOMIC DNA]</scope>
    <source>
        <strain evidence="8 9">FFPRI411160</strain>
    </source>
</reference>
<dbReference type="Pfam" id="PF08240">
    <property type="entry name" value="ADH_N"/>
    <property type="match status" value="1"/>
</dbReference>
<dbReference type="Pfam" id="PF00107">
    <property type="entry name" value="ADH_zinc_N"/>
    <property type="match status" value="1"/>
</dbReference>
<dbReference type="EMBL" id="NBII01000004">
    <property type="protein sequence ID" value="PAV19473.1"/>
    <property type="molecule type" value="Genomic_DNA"/>
</dbReference>
<keyword evidence="4 6" id="KW-0862">Zinc</keyword>
<dbReference type="OrthoDB" id="1560166at2759"/>
<organism evidence="8 9">
    <name type="scientific">Pyrrhoderma noxium</name>
    <dbReference type="NCBI Taxonomy" id="2282107"/>
    <lineage>
        <taxon>Eukaryota</taxon>
        <taxon>Fungi</taxon>
        <taxon>Dikarya</taxon>
        <taxon>Basidiomycota</taxon>
        <taxon>Agaricomycotina</taxon>
        <taxon>Agaricomycetes</taxon>
        <taxon>Hymenochaetales</taxon>
        <taxon>Hymenochaetaceae</taxon>
        <taxon>Pyrrhoderma</taxon>
    </lineage>
</organism>
<proteinExistence type="inferred from homology"/>
<evidence type="ECO:0000313" key="9">
    <source>
        <dbReference type="Proteomes" id="UP000217199"/>
    </source>
</evidence>
<dbReference type="InterPro" id="IPR036291">
    <property type="entry name" value="NAD(P)-bd_dom_sf"/>
</dbReference>
<evidence type="ECO:0000256" key="5">
    <source>
        <dbReference type="ARBA" id="ARBA00023002"/>
    </source>
</evidence>
<dbReference type="InterPro" id="IPR013149">
    <property type="entry name" value="ADH-like_C"/>
</dbReference>
<keyword evidence="5" id="KW-0560">Oxidoreductase</keyword>
<sequence>MQAAIHVPNTPVLKIVDDFEIPKPGKKQVLLKVQASGVFLLSQFPADPRTYIMGHEVSGIAISLGPEVTGIEKNKRYAVQSIGGCAACISRMHHIKVTPSETPTQEFLGTPFFGIGGNGGHAEYAVVDEQFLVPVPDNVKPEDAAVAADAGITAWHAVKTTAEVKKGERVLITGIGGLGLLAVQFAVFLGAEVYAVDMRPSSRDLALHFGARKAFDLVELDAELAKGFTVDVAIDFVSVNTTFTREVAAVGKVEIDNEFKRNGRVVIVGVSDQNLVTNVLDGIASAIDVRYSLYGVKSDLVEVLDLISRGLVHPVTNVLPLKEANKAYDELRANLVLSRKVLIPPAFWKD</sequence>
<feature type="domain" description="Enoyl reductase (ER)" evidence="7">
    <location>
        <begin position="6"/>
        <end position="337"/>
    </location>
</feature>
<dbReference type="SMART" id="SM00829">
    <property type="entry name" value="PKS_ER"/>
    <property type="match status" value="1"/>
</dbReference>